<dbReference type="InterPro" id="IPR014485">
    <property type="entry name" value="Pesterase_C1039"/>
</dbReference>
<organism evidence="4 5">
    <name type="scientific">Alternaria panax</name>
    <dbReference type="NCBI Taxonomy" id="48097"/>
    <lineage>
        <taxon>Eukaryota</taxon>
        <taxon>Fungi</taxon>
        <taxon>Dikarya</taxon>
        <taxon>Ascomycota</taxon>
        <taxon>Pezizomycotina</taxon>
        <taxon>Dothideomycetes</taxon>
        <taxon>Pleosporomycetidae</taxon>
        <taxon>Pleosporales</taxon>
        <taxon>Pleosporineae</taxon>
        <taxon>Pleosporaceae</taxon>
        <taxon>Alternaria</taxon>
        <taxon>Alternaria sect. Panax</taxon>
    </lineage>
</organism>
<feature type="domain" description="Calcineurin-like phosphoesterase" evidence="2">
    <location>
        <begin position="43"/>
        <end position="267"/>
    </location>
</feature>
<dbReference type="InterPro" id="IPR004843">
    <property type="entry name" value="Calcineurin-like_PHP"/>
</dbReference>
<dbReference type="SUPFAM" id="SSF55816">
    <property type="entry name" value="5'-nucleotidase (syn. UDP-sugar hydrolase), C-terminal domain"/>
    <property type="match status" value="1"/>
</dbReference>
<feature type="signal peptide" evidence="1">
    <location>
        <begin position="1"/>
        <end position="21"/>
    </location>
</feature>
<protein>
    <recommendedName>
        <fullName evidence="6">Calcineurin-like phosphoesterase domain-containing protein</fullName>
    </recommendedName>
</protein>
<dbReference type="InterPro" id="IPR006179">
    <property type="entry name" value="5_nucleotidase/apyrase"/>
</dbReference>
<dbReference type="SUPFAM" id="SSF56300">
    <property type="entry name" value="Metallo-dependent phosphatases"/>
    <property type="match status" value="1"/>
</dbReference>
<dbReference type="InterPro" id="IPR041823">
    <property type="entry name" value="YHR202W_N"/>
</dbReference>
<dbReference type="Proteomes" id="UP001199106">
    <property type="component" value="Unassembled WGS sequence"/>
</dbReference>
<comment type="caution">
    <text evidence="4">The sequence shown here is derived from an EMBL/GenBank/DDBJ whole genome shotgun (WGS) entry which is preliminary data.</text>
</comment>
<dbReference type="PANTHER" id="PTHR11575:SF43">
    <property type="entry name" value="SER_THR PROTEIN PHOSPHATASE FAMILY (AFU_ORTHOLOGUE AFUA_3G04160)"/>
    <property type="match status" value="1"/>
</dbReference>
<dbReference type="GO" id="GO:0016787">
    <property type="term" value="F:hydrolase activity"/>
    <property type="evidence" value="ECO:0007669"/>
    <property type="project" value="InterPro"/>
</dbReference>
<dbReference type="InterPro" id="IPR029052">
    <property type="entry name" value="Metallo-depent_PP-like"/>
</dbReference>
<dbReference type="Gene3D" id="3.90.780.10">
    <property type="entry name" value="5'-Nucleotidase, C-terminal domain"/>
    <property type="match status" value="2"/>
</dbReference>
<feature type="domain" description="Putative 5'-nucleotidase C-terminal" evidence="3">
    <location>
        <begin position="371"/>
        <end position="580"/>
    </location>
</feature>
<dbReference type="InterPro" id="IPR053828">
    <property type="entry name" value="Nucleosidase_C"/>
</dbReference>
<proteinExistence type="predicted"/>
<evidence type="ECO:0000313" key="5">
    <source>
        <dbReference type="Proteomes" id="UP001199106"/>
    </source>
</evidence>
<dbReference type="GO" id="GO:0005576">
    <property type="term" value="C:extracellular region"/>
    <property type="evidence" value="ECO:0007669"/>
    <property type="project" value="UniProtKB-ARBA"/>
</dbReference>
<evidence type="ECO:0000259" key="3">
    <source>
        <dbReference type="Pfam" id="PF21953"/>
    </source>
</evidence>
<gene>
    <name evidence="4" type="ORF">G6011_10801</name>
</gene>
<keyword evidence="5" id="KW-1185">Reference proteome</keyword>
<dbReference type="FunFam" id="3.60.21.10:FF:000043">
    <property type="entry name" value="Ser/Thr protein phosphatase family"/>
    <property type="match status" value="1"/>
</dbReference>
<keyword evidence="1" id="KW-0732">Signal</keyword>
<dbReference type="GO" id="GO:0009166">
    <property type="term" value="P:nucleotide catabolic process"/>
    <property type="evidence" value="ECO:0007669"/>
    <property type="project" value="InterPro"/>
</dbReference>
<dbReference type="Pfam" id="PF00149">
    <property type="entry name" value="Metallophos"/>
    <property type="match status" value="1"/>
</dbReference>
<dbReference type="FunFam" id="3.90.780.10:FF:000009">
    <property type="entry name" value="Ser/Thr protein phosphatase family"/>
    <property type="match status" value="1"/>
</dbReference>
<evidence type="ECO:0000313" key="4">
    <source>
        <dbReference type="EMBL" id="KAG9192067.1"/>
    </source>
</evidence>
<evidence type="ECO:0000259" key="2">
    <source>
        <dbReference type="Pfam" id="PF00149"/>
    </source>
</evidence>
<evidence type="ECO:0008006" key="6">
    <source>
        <dbReference type="Google" id="ProtNLM"/>
    </source>
</evidence>
<dbReference type="Pfam" id="PF21953">
    <property type="entry name" value="NadN_nucleosid_C"/>
    <property type="match status" value="1"/>
</dbReference>
<dbReference type="EMBL" id="JAANER010000003">
    <property type="protein sequence ID" value="KAG9192067.1"/>
    <property type="molecule type" value="Genomic_DNA"/>
</dbReference>
<dbReference type="GO" id="GO:0005829">
    <property type="term" value="C:cytosol"/>
    <property type="evidence" value="ECO:0007669"/>
    <property type="project" value="TreeGrafter"/>
</dbReference>
<dbReference type="Gene3D" id="3.60.21.10">
    <property type="match status" value="1"/>
</dbReference>
<feature type="chain" id="PRO_5042245953" description="Calcineurin-like phosphoesterase domain-containing protein" evidence="1">
    <location>
        <begin position="22"/>
        <end position="624"/>
    </location>
</feature>
<sequence>MPFNMFHKSIVLSAFLKGISCVQPEAPPLKAAPLRDLPWAQLNFLHTTDIHGWWGGHLQEASFSSDWGDYVSFAKHMRDKADADGSDFLLVDTGDRVEGNAIYDSSKPRGKFTYEIAKEQSIDLICSGNHELYKANTAEGEYFHTVPDFKGNYLASNLDIYNPNTGTLEPLAPRFKKFTTKNQGIRILAFGFIFDFTSNANNTVIQRVEDTVHEEWFKEALRDQDVDLIIVFGHVDIRSKEYAVLFSAIRSLHWNTPIQFFGGHTHIRDYKVFDAKAAALESGRYMETLGFASINGLSTGGTKDRAPVPQSSKLTFSRRYIDNNLYSMHHHSGKDAKSFATDHGSKVSKAIGEARESLGLGKVYGCAPQYLWISRRPYPHNESIFTWIEEQLLPQTIEKSHRIQSGKKALVITNTGAIRFDIFKGAFTKDTKFLVSPFTSGIRYIKDVPYKAASQVLKLLNNEGPIMLAMMESNTILQPPEVLAARSRPHMLTSFHSAFARVHEDQAPLQEMNEPKPFPGYTTRDDAGSDGDDTVHEPIAFYNVPNCIQSAVGFDGSRTEAQEPETVDLMYNQFIEKWILLALEYLGAQRGLEDTEAFDNEKSFTDIMTEWVEEHWGSQGKRCG</sequence>
<dbReference type="PIRSF" id="PIRSF017316">
    <property type="entry name" value="Pesterase_C1039"/>
    <property type="match status" value="1"/>
</dbReference>
<reference evidence="4" key="1">
    <citation type="submission" date="2021-07" db="EMBL/GenBank/DDBJ databases">
        <title>Genome Resource of American Ginseng Black Spot Pathogen Alternaria panax.</title>
        <authorList>
            <person name="Qiu C."/>
            <person name="Wang W."/>
            <person name="Liu Z."/>
        </authorList>
    </citation>
    <scope>NUCLEOTIDE SEQUENCE</scope>
    <source>
        <strain evidence="4">BNCC115425</strain>
    </source>
</reference>
<dbReference type="InterPro" id="IPR036907">
    <property type="entry name" value="5'-Nucleotdase_C_sf"/>
</dbReference>
<dbReference type="PANTHER" id="PTHR11575">
    <property type="entry name" value="5'-NUCLEOTIDASE-RELATED"/>
    <property type="match status" value="1"/>
</dbReference>
<dbReference type="CDD" id="cd07407">
    <property type="entry name" value="MPP_YHR202W_N"/>
    <property type="match status" value="1"/>
</dbReference>
<name>A0AAD4NQP9_9PLEO</name>
<evidence type="ECO:0000256" key="1">
    <source>
        <dbReference type="SAM" id="SignalP"/>
    </source>
</evidence>
<accession>A0AAD4NQP9</accession>
<dbReference type="AlphaFoldDB" id="A0AAD4NQP9"/>